<proteinExistence type="predicted"/>
<dbReference type="Proteomes" id="UP000196239">
    <property type="component" value="Chromosome 1"/>
</dbReference>
<reference evidence="2" key="1">
    <citation type="submission" date="2015-10" db="EMBL/GenBank/DDBJ databases">
        <authorList>
            <person name="Lehtovirta-Morley L.E."/>
            <person name="Vieille C."/>
        </authorList>
    </citation>
    <scope>NUCLEOTIDE SEQUENCE [LARGE SCALE GENOMIC DNA]</scope>
</reference>
<evidence type="ECO:0000313" key="1">
    <source>
        <dbReference type="EMBL" id="CUR51405.1"/>
    </source>
</evidence>
<name>A0A128A223_9ARCH</name>
<dbReference type="EMBL" id="LN890280">
    <property type="protein sequence ID" value="CUR51405.1"/>
    <property type="molecule type" value="Genomic_DNA"/>
</dbReference>
<dbReference type="KEGG" id="ndv:NDEV_0640"/>
<accession>A0A128A223</accession>
<sequence length="462" mass="51402">MKTLHYSIIVISLIGISFFIGENAYGCLGNCPPIIPPPHYTSPPITVSTNLENYSTGDNIVLVGHVFNQTKNTPLIIKIFDPIRQFQFDKNVPVSLNGNYTWTLSTVDFWSFDASGNYTVLAQYGQVYAITHFNLNSTLTQYLYSQSPLWQFRNGMAAQDVHCHAGLSLILKKENFAPACVHSLTATHLILNGWAITHLPEPFIEKFAITGLQQNYTIGQSINATVTYAGYYWYKEPDVKILDANGTQIWYNCAYCSARTEAIPSPSSDTFTYVVRDYGSNKLPMINKTGTYTMVASLDNKAASAEFTVVKPLMLPASFESCDTPYPQSNTGVAVLYMPANSTGKLCVDYSNPNPPRSTDVRIFEAQHLSEDTKDIQVFTPQDNIPQGNSTIVYTLKTSKVGFYGLTLFCYGTPLAVGYDNQSRIVTNDFPWLGQTFYCPMQSYTFHISGLSGIGVKYIPYP</sequence>
<protein>
    <submittedName>
        <fullName evidence="1">Uncharacterized protein</fullName>
    </submittedName>
</protein>
<evidence type="ECO:0000313" key="2">
    <source>
        <dbReference type="Proteomes" id="UP000196239"/>
    </source>
</evidence>
<dbReference type="AlphaFoldDB" id="A0A128A223"/>
<gene>
    <name evidence="1" type="ORF">NDEV_0640</name>
</gene>
<organism evidence="1 2">
    <name type="scientific">Nitrosotalea devaniterrae</name>
    <dbReference type="NCBI Taxonomy" id="1078905"/>
    <lineage>
        <taxon>Archaea</taxon>
        <taxon>Nitrososphaerota</taxon>
        <taxon>Nitrososphaeria</taxon>
        <taxon>Nitrosotaleales</taxon>
        <taxon>Nitrosotaleaceae</taxon>
        <taxon>Nitrosotalea</taxon>
    </lineage>
</organism>
<keyword evidence="2" id="KW-1185">Reference proteome</keyword>